<protein>
    <recommendedName>
        <fullName evidence="11">Amino acid transporter transmembrane domain-containing protein</fullName>
    </recommendedName>
</protein>
<keyword evidence="5 8" id="KW-0812">Transmembrane</keyword>
<dbReference type="Gene3D" id="1.20.1740.10">
    <property type="entry name" value="Amino acid/polyamine transporter I"/>
    <property type="match status" value="1"/>
</dbReference>
<proteinExistence type="predicted"/>
<comment type="caution">
    <text evidence="9">The sequence shown here is derived from an EMBL/GenBank/DDBJ whole genome shotgun (WGS) entry which is preliminary data.</text>
</comment>
<feature type="transmembrane region" description="Helical" evidence="8">
    <location>
        <begin position="322"/>
        <end position="343"/>
    </location>
</feature>
<evidence type="ECO:0000256" key="1">
    <source>
        <dbReference type="ARBA" id="ARBA00004429"/>
    </source>
</evidence>
<organism evidence="9 10">
    <name type="scientific">Candidatus Doudnabacteria bacterium CG10_big_fil_rev_8_21_14_0_10_41_10</name>
    <dbReference type="NCBI Taxonomy" id="1974551"/>
    <lineage>
        <taxon>Bacteria</taxon>
        <taxon>Candidatus Doudnaibacteriota</taxon>
    </lineage>
</organism>
<feature type="transmembrane region" description="Helical" evidence="8">
    <location>
        <begin position="215"/>
        <end position="241"/>
    </location>
</feature>
<dbReference type="EMBL" id="PFAJ01000029">
    <property type="protein sequence ID" value="PIR97296.1"/>
    <property type="molecule type" value="Genomic_DNA"/>
</dbReference>
<sequence length="386" mass="42061">MSFKLLEKKGSNLTFFESVALLTGAVVGAGYLGIPFVVSRIGFPLGVLLIVAIGLIVMVQYLALTEITLRTKGKHQIAGYVEKYLGKRTARVVEAFFVLEIYGVMLAFLIGEGRVLFAVFGGEPMVYSLIFFVITAIIIFYGLKLIEHIEFLLTLVIMTLIAGIAFFSWSSIRFENLEVSEISGIVSAYGVILFAFLGAAVIPEIRQALKGREKMFSKTVVVGALIPIVLYIVFTFAVLGVTGSQTTEIATIGLGEALGKWAIVAGNLLAALTMTAGFLTGALALKEVFWFDMKLKKPLAFSLTMIGPFILLLAGIKSFIEILFIVGAVFGGLQGIILVLTWWTATKHGDRKPEFVLHHKRLTGTVLIAVFVFGFVYTLLHITGRV</sequence>
<keyword evidence="3" id="KW-1003">Cell membrane</keyword>
<feature type="transmembrane region" description="Helical" evidence="8">
    <location>
        <begin position="43"/>
        <end position="64"/>
    </location>
</feature>
<dbReference type="AlphaFoldDB" id="A0A2H0VDY2"/>
<evidence type="ECO:0000256" key="3">
    <source>
        <dbReference type="ARBA" id="ARBA00022475"/>
    </source>
</evidence>
<dbReference type="PANTHER" id="PTHR32195:SF26">
    <property type="entry name" value="TRYPTOPHAN OR TYROSINE TRANSPORTER PROTEIN"/>
    <property type="match status" value="1"/>
</dbReference>
<feature type="transmembrane region" description="Helical" evidence="8">
    <location>
        <begin position="12"/>
        <end position="37"/>
    </location>
</feature>
<evidence type="ECO:0008006" key="11">
    <source>
        <dbReference type="Google" id="ProtNLM"/>
    </source>
</evidence>
<evidence type="ECO:0000313" key="10">
    <source>
        <dbReference type="Proteomes" id="UP000230557"/>
    </source>
</evidence>
<feature type="transmembrane region" description="Helical" evidence="8">
    <location>
        <begin position="92"/>
        <end position="110"/>
    </location>
</feature>
<name>A0A2H0VDY2_9BACT</name>
<keyword evidence="7 8" id="KW-0472">Membrane</keyword>
<evidence type="ECO:0000313" key="9">
    <source>
        <dbReference type="EMBL" id="PIR97296.1"/>
    </source>
</evidence>
<dbReference type="PANTHER" id="PTHR32195">
    <property type="entry name" value="OS07G0662800 PROTEIN"/>
    <property type="match status" value="1"/>
</dbReference>
<dbReference type="InterPro" id="IPR018227">
    <property type="entry name" value="Amino_acid_transport_2"/>
</dbReference>
<keyword evidence="4" id="KW-0997">Cell inner membrane</keyword>
<dbReference type="GO" id="GO:0003333">
    <property type="term" value="P:amino acid transmembrane transport"/>
    <property type="evidence" value="ECO:0007669"/>
    <property type="project" value="InterPro"/>
</dbReference>
<feature type="transmembrane region" description="Helical" evidence="8">
    <location>
        <begin position="297"/>
        <end position="316"/>
    </location>
</feature>
<evidence type="ECO:0000256" key="8">
    <source>
        <dbReference type="SAM" id="Phobius"/>
    </source>
</evidence>
<comment type="subcellular location">
    <subcellularLocation>
        <location evidence="1">Cell inner membrane</location>
        <topology evidence="1">Multi-pass membrane protein</topology>
    </subcellularLocation>
</comment>
<evidence type="ECO:0000256" key="4">
    <source>
        <dbReference type="ARBA" id="ARBA00022519"/>
    </source>
</evidence>
<keyword evidence="2" id="KW-0813">Transport</keyword>
<keyword evidence="6 8" id="KW-1133">Transmembrane helix</keyword>
<dbReference type="Pfam" id="PF03222">
    <property type="entry name" value="Trp_Tyr_perm"/>
    <property type="match status" value="1"/>
</dbReference>
<reference evidence="10" key="1">
    <citation type="submission" date="2017-09" db="EMBL/GenBank/DDBJ databases">
        <title>Depth-based differentiation of microbial function through sediment-hosted aquifers and enrichment of novel symbionts in the deep terrestrial subsurface.</title>
        <authorList>
            <person name="Probst A.J."/>
            <person name="Ladd B."/>
            <person name="Jarett J.K."/>
            <person name="Geller-Mcgrath D.E."/>
            <person name="Sieber C.M.K."/>
            <person name="Emerson J.B."/>
            <person name="Anantharaman K."/>
            <person name="Thomas B.C."/>
            <person name="Malmstrom R."/>
            <person name="Stieglmeier M."/>
            <person name="Klingl A."/>
            <person name="Woyke T."/>
            <person name="Ryan C.M."/>
            <person name="Banfield J.F."/>
        </authorList>
    </citation>
    <scope>NUCLEOTIDE SEQUENCE [LARGE SCALE GENOMIC DNA]</scope>
</reference>
<evidence type="ECO:0000256" key="7">
    <source>
        <dbReference type="ARBA" id="ARBA00023136"/>
    </source>
</evidence>
<feature type="transmembrane region" description="Helical" evidence="8">
    <location>
        <begin position="125"/>
        <end position="143"/>
    </location>
</feature>
<feature type="transmembrane region" description="Helical" evidence="8">
    <location>
        <begin position="182"/>
        <end position="203"/>
    </location>
</feature>
<evidence type="ECO:0000256" key="2">
    <source>
        <dbReference type="ARBA" id="ARBA00022448"/>
    </source>
</evidence>
<accession>A0A2H0VDY2</accession>
<feature type="transmembrane region" description="Helical" evidence="8">
    <location>
        <begin position="261"/>
        <end position="285"/>
    </location>
</feature>
<feature type="transmembrane region" description="Helical" evidence="8">
    <location>
        <begin position="364"/>
        <end position="383"/>
    </location>
</feature>
<evidence type="ECO:0000256" key="5">
    <source>
        <dbReference type="ARBA" id="ARBA00022692"/>
    </source>
</evidence>
<dbReference type="GO" id="GO:0005886">
    <property type="term" value="C:plasma membrane"/>
    <property type="evidence" value="ECO:0007669"/>
    <property type="project" value="UniProtKB-SubCell"/>
</dbReference>
<evidence type="ECO:0000256" key="6">
    <source>
        <dbReference type="ARBA" id="ARBA00022989"/>
    </source>
</evidence>
<feature type="transmembrane region" description="Helical" evidence="8">
    <location>
        <begin position="150"/>
        <end position="170"/>
    </location>
</feature>
<gene>
    <name evidence="9" type="ORF">COT91_02060</name>
</gene>
<dbReference type="Proteomes" id="UP000230557">
    <property type="component" value="Unassembled WGS sequence"/>
</dbReference>